<comment type="caution">
    <text evidence="1">The sequence shown here is derived from an EMBL/GenBank/DDBJ whole genome shotgun (WGS) entry which is preliminary data.</text>
</comment>
<dbReference type="Proteomes" id="UP000249364">
    <property type="component" value="Unassembled WGS sequence"/>
</dbReference>
<dbReference type="STRING" id="121821.GCA_001870675_01247"/>
<evidence type="ECO:0000313" key="2">
    <source>
        <dbReference type="Proteomes" id="UP000249364"/>
    </source>
</evidence>
<keyword evidence="2" id="KW-1185">Reference proteome</keyword>
<accession>A0A2W7QQR2</accession>
<reference evidence="1 2" key="1">
    <citation type="submission" date="2018-06" db="EMBL/GenBank/DDBJ databases">
        <title>Genomic Encyclopedia of Archaeal and Bacterial Type Strains, Phase II (KMG-II): from individual species to whole genera.</title>
        <authorList>
            <person name="Goeker M."/>
        </authorList>
    </citation>
    <scope>NUCLEOTIDE SEQUENCE [LARGE SCALE GENOMIC DNA]</scope>
    <source>
        <strain evidence="1 2">DSM 13087</strain>
    </source>
</reference>
<name>A0A2W7QQR2_9RHOB</name>
<organism evidence="1 2">
    <name type="scientific">Roseinatronobacter thiooxidans</name>
    <dbReference type="NCBI Taxonomy" id="121821"/>
    <lineage>
        <taxon>Bacteria</taxon>
        <taxon>Pseudomonadati</taxon>
        <taxon>Pseudomonadota</taxon>
        <taxon>Alphaproteobacteria</taxon>
        <taxon>Rhodobacterales</taxon>
        <taxon>Paracoccaceae</taxon>
        <taxon>Roseinatronobacter</taxon>
    </lineage>
</organism>
<proteinExistence type="predicted"/>
<dbReference type="EMBL" id="QKZQ01000012">
    <property type="protein sequence ID" value="PZX40705.1"/>
    <property type="molecule type" value="Genomic_DNA"/>
</dbReference>
<protein>
    <submittedName>
        <fullName evidence="1">Uncharacterized protein</fullName>
    </submittedName>
</protein>
<gene>
    <name evidence="1" type="ORF">LY56_02588</name>
</gene>
<evidence type="ECO:0000313" key="1">
    <source>
        <dbReference type="EMBL" id="PZX40705.1"/>
    </source>
</evidence>
<sequence length="184" mass="20034">MRAGAEVQAAGPDFLLQVPYGWSHDSVCLRVVSVDALYEAQASYDVPQLHGAQTVRLEFSSRKPQFWNSLAQRAESDAITALATKGSCDLPREQALAIPVEIGAPAEHVRVSVFLNTFRSEEAFVLWNGEEIACEPVNAPIRTAFDMRCTVDLDPVASPSASDLVIYPIRAGELGLPMTARLHP</sequence>
<dbReference type="AlphaFoldDB" id="A0A2W7QQR2"/>